<proteinExistence type="predicted"/>
<dbReference type="Proteomes" id="UP000521872">
    <property type="component" value="Unassembled WGS sequence"/>
</dbReference>
<evidence type="ECO:0000313" key="4">
    <source>
        <dbReference type="Proteomes" id="UP000521872"/>
    </source>
</evidence>
<feature type="region of interest" description="Disordered" evidence="1">
    <location>
        <begin position="136"/>
        <end position="181"/>
    </location>
</feature>
<name>A0A8H4QK54_9AGAR</name>
<reference evidence="3 4" key="1">
    <citation type="submission" date="2019-12" db="EMBL/GenBank/DDBJ databases">
        <authorList>
            <person name="Floudas D."/>
            <person name="Bentzer J."/>
            <person name="Ahren D."/>
            <person name="Johansson T."/>
            <person name="Persson P."/>
            <person name="Tunlid A."/>
        </authorList>
    </citation>
    <scope>NUCLEOTIDE SEQUENCE [LARGE SCALE GENOMIC DNA]</scope>
    <source>
        <strain evidence="3 4">CBS 102.39</strain>
    </source>
</reference>
<evidence type="ECO:0000256" key="2">
    <source>
        <dbReference type="SAM" id="Phobius"/>
    </source>
</evidence>
<keyword evidence="2" id="KW-0472">Membrane</keyword>
<keyword evidence="4" id="KW-1185">Reference proteome</keyword>
<dbReference type="EMBL" id="JAACJL010000057">
    <property type="protein sequence ID" value="KAF4612384.1"/>
    <property type="molecule type" value="Genomic_DNA"/>
</dbReference>
<feature type="transmembrane region" description="Helical" evidence="2">
    <location>
        <begin position="85"/>
        <end position="110"/>
    </location>
</feature>
<dbReference type="AlphaFoldDB" id="A0A8H4QK54"/>
<accession>A0A8H4QK54</accession>
<evidence type="ECO:0000313" key="3">
    <source>
        <dbReference type="EMBL" id="KAF4612384.1"/>
    </source>
</evidence>
<comment type="caution">
    <text evidence="3">The sequence shown here is derived from an EMBL/GenBank/DDBJ whole genome shotgun (WGS) entry which is preliminary data.</text>
</comment>
<feature type="transmembrane region" description="Helical" evidence="2">
    <location>
        <begin position="60"/>
        <end position="79"/>
    </location>
</feature>
<gene>
    <name evidence="3" type="ORF">D9613_004037</name>
</gene>
<keyword evidence="2" id="KW-0812">Transmembrane</keyword>
<keyword evidence="2" id="KW-1133">Transmembrane helix</keyword>
<protein>
    <submittedName>
        <fullName evidence="3">Uncharacterized protein</fullName>
    </submittedName>
</protein>
<sequence>MSATTSTPASVLGPSTTPTSAPLPHLLPYLQHTYTLIHRIASFSLSLLRPIAVLSPVPVLLYIFAPVIVFMDILTTIFIRAPYAVVVYLLDALFPLYVFCGVACITGGIIGLTARLLCRAVVACVENKGDVEGDEHEMNVTLKKEKEKEEADVKGKGKGKGKVDVKGKGKARMADDDGEDG</sequence>
<evidence type="ECO:0000256" key="1">
    <source>
        <dbReference type="SAM" id="MobiDB-lite"/>
    </source>
</evidence>
<feature type="compositionally biased region" description="Basic and acidic residues" evidence="1">
    <location>
        <begin position="136"/>
        <end position="175"/>
    </location>
</feature>
<organism evidence="3 4">
    <name type="scientific">Agrocybe pediades</name>
    <dbReference type="NCBI Taxonomy" id="84607"/>
    <lineage>
        <taxon>Eukaryota</taxon>
        <taxon>Fungi</taxon>
        <taxon>Dikarya</taxon>
        <taxon>Basidiomycota</taxon>
        <taxon>Agaricomycotina</taxon>
        <taxon>Agaricomycetes</taxon>
        <taxon>Agaricomycetidae</taxon>
        <taxon>Agaricales</taxon>
        <taxon>Agaricineae</taxon>
        <taxon>Strophariaceae</taxon>
        <taxon>Agrocybe</taxon>
    </lineage>
</organism>